<comment type="similarity">
    <text evidence="4">In the N-terminal section; belongs to the SAICAR synthetase family.</text>
</comment>
<evidence type="ECO:0000256" key="8">
    <source>
        <dbReference type="ARBA" id="ARBA00022793"/>
    </source>
</evidence>
<evidence type="ECO:0000256" key="2">
    <source>
        <dbReference type="ARBA" id="ARBA00004747"/>
    </source>
</evidence>
<keyword evidence="7" id="KW-0658">Purine biosynthesis</keyword>
<dbReference type="Proteomes" id="UP001152795">
    <property type="component" value="Unassembled WGS sequence"/>
</dbReference>
<dbReference type="GO" id="GO:0005524">
    <property type="term" value="F:ATP binding"/>
    <property type="evidence" value="ECO:0007669"/>
    <property type="project" value="UniProtKB-KW"/>
</dbReference>
<evidence type="ECO:0000256" key="3">
    <source>
        <dbReference type="ARBA" id="ARBA00010478"/>
    </source>
</evidence>
<dbReference type="OrthoDB" id="9991235at2759"/>
<keyword evidence="9" id="KW-0067">ATP-binding</keyword>
<dbReference type="SUPFAM" id="SSF52255">
    <property type="entry name" value="N5-CAIR mutase (phosphoribosylaminoimidazole carboxylase, PurE)"/>
    <property type="match status" value="1"/>
</dbReference>
<dbReference type="HAMAP" id="MF_00137">
    <property type="entry name" value="SAICAR_synth"/>
    <property type="match status" value="1"/>
</dbReference>
<dbReference type="PANTHER" id="PTHR43599">
    <property type="entry name" value="MULTIFUNCTIONAL PROTEIN ADE2"/>
    <property type="match status" value="1"/>
</dbReference>
<keyword evidence="13" id="KW-1185">Reference proteome</keyword>
<evidence type="ECO:0000256" key="11">
    <source>
        <dbReference type="ARBA" id="ARBA00023268"/>
    </source>
</evidence>
<dbReference type="HAMAP" id="MF_02045">
    <property type="entry name" value="PurE_classII"/>
    <property type="match status" value="1"/>
</dbReference>
<organism evidence="12 13">
    <name type="scientific">Paramuricea clavata</name>
    <name type="common">Red gorgonian</name>
    <name type="synonym">Violescent sea-whip</name>
    <dbReference type="NCBI Taxonomy" id="317549"/>
    <lineage>
        <taxon>Eukaryota</taxon>
        <taxon>Metazoa</taxon>
        <taxon>Cnidaria</taxon>
        <taxon>Anthozoa</taxon>
        <taxon>Octocorallia</taxon>
        <taxon>Malacalcyonacea</taxon>
        <taxon>Plexauridae</taxon>
        <taxon>Paramuricea</taxon>
    </lineage>
</organism>
<dbReference type="GO" id="GO:0006189">
    <property type="term" value="P:'de novo' IMP biosynthetic process"/>
    <property type="evidence" value="ECO:0007669"/>
    <property type="project" value="UniProtKB-UniPathway"/>
</dbReference>
<dbReference type="Gene3D" id="3.40.50.1970">
    <property type="match status" value="1"/>
</dbReference>
<dbReference type="FunFam" id="3.40.50.1970:FF:000006">
    <property type="entry name" value="Probable multifunctional protein ADE2"/>
    <property type="match status" value="1"/>
</dbReference>
<keyword evidence="8" id="KW-0210">Decarboxylase</keyword>
<gene>
    <name evidence="12" type="ORF">PACLA_8A011208</name>
</gene>
<comment type="pathway">
    <text evidence="2">Purine metabolism; IMP biosynthesis via de novo pathway; 5-amino-1-(5-phospho-D-ribosyl)imidazole-4-carboxylate from 5-amino-1-(5-phospho-D-ribosyl)imidazole (carboxylase route): step 1/1.</text>
</comment>
<accession>A0A7D9EAX3</accession>
<keyword evidence="6" id="KW-0547">Nucleotide-binding</keyword>
<dbReference type="Gene3D" id="3.30.200.20">
    <property type="entry name" value="Phosphorylase Kinase, domain 1"/>
    <property type="match status" value="1"/>
</dbReference>
<evidence type="ECO:0000256" key="5">
    <source>
        <dbReference type="ARBA" id="ARBA00022598"/>
    </source>
</evidence>
<dbReference type="InterPro" id="IPR050089">
    <property type="entry name" value="SAICAR_synthetase"/>
</dbReference>
<dbReference type="InterPro" id="IPR033626">
    <property type="entry name" value="PurE_classII"/>
</dbReference>
<dbReference type="Pfam" id="PF01259">
    <property type="entry name" value="SAICAR_synt"/>
    <property type="match status" value="1"/>
</dbReference>
<dbReference type="Gene3D" id="3.30.470.20">
    <property type="entry name" value="ATP-grasp fold, B domain"/>
    <property type="match status" value="1"/>
</dbReference>
<comment type="similarity">
    <text evidence="3">In the C-terminal section; belongs to the AIR carboxylase family. Class II subfamily.</text>
</comment>
<dbReference type="SMART" id="SM01001">
    <property type="entry name" value="AIRC"/>
    <property type="match status" value="1"/>
</dbReference>
<dbReference type="SUPFAM" id="SSF56104">
    <property type="entry name" value="SAICAR synthase-like"/>
    <property type="match status" value="1"/>
</dbReference>
<protein>
    <submittedName>
        <fullName evidence="12">Multifunctional ADE2-like</fullName>
    </submittedName>
</protein>
<proteinExistence type="inferred from homology"/>
<dbReference type="FunFam" id="3.30.200.20:FF:000183">
    <property type="entry name" value="Probable multifunctional protein ADE2"/>
    <property type="match status" value="1"/>
</dbReference>
<dbReference type="EMBL" id="CACRXK020004492">
    <property type="protein sequence ID" value="CAB4002942.1"/>
    <property type="molecule type" value="Genomic_DNA"/>
</dbReference>
<evidence type="ECO:0000313" key="13">
    <source>
        <dbReference type="Proteomes" id="UP001152795"/>
    </source>
</evidence>
<evidence type="ECO:0000256" key="4">
    <source>
        <dbReference type="ARBA" id="ARBA00011020"/>
    </source>
</evidence>
<evidence type="ECO:0000256" key="1">
    <source>
        <dbReference type="ARBA" id="ARBA00004672"/>
    </source>
</evidence>
<evidence type="ECO:0000313" key="12">
    <source>
        <dbReference type="EMBL" id="CAB4002942.1"/>
    </source>
</evidence>
<dbReference type="UniPathway" id="UPA00074">
    <property type="reaction ID" value="UER00130"/>
</dbReference>
<dbReference type="PANTHER" id="PTHR43599:SF3">
    <property type="entry name" value="SI:DKEY-6E2.2"/>
    <property type="match status" value="1"/>
</dbReference>
<dbReference type="FunFam" id="3.30.470.20:FF:000020">
    <property type="entry name" value="Probable multifunctional protein ADE2"/>
    <property type="match status" value="1"/>
</dbReference>
<comment type="pathway">
    <text evidence="1">Purine metabolism; IMP biosynthesis via de novo pathway; 5-amino-1-(5-phospho-D-ribosyl)imidazole-4-carboxamide from 5-amino-1-(5-phospho-D-ribosyl)imidazole-4-carboxylate: step 1/2.</text>
</comment>
<keyword evidence="10" id="KW-0456">Lyase</keyword>
<dbReference type="GO" id="GO:0016874">
    <property type="term" value="F:ligase activity"/>
    <property type="evidence" value="ECO:0007669"/>
    <property type="project" value="UniProtKB-KW"/>
</dbReference>
<dbReference type="CDD" id="cd01416">
    <property type="entry name" value="SAICAR_synt_Ade5"/>
    <property type="match status" value="1"/>
</dbReference>
<keyword evidence="11" id="KW-0511">Multifunctional enzyme</keyword>
<sequence>MTTAEEKAPLVIGEKLNEGKTKIIFDLPKSPNADHVLLRSKDKISAGDGARMHEIEGKSAISNDTTCTIFELLNACGVRTHFISKHDDTSFIAVKCDMIPLEVVSRRLATGSFLKRNPGVKEGYRFSPPKMETFFKDDANHDPQWSHEQIIEAELKFGGVTVGEHEIELMTSTAIVVFEILEKAWATVDCTLVDMKVEFGVNARTGEILLADVVDNDAWRLWPSGDRRLMRDKQVYREMKVVTGEGLAVVKKNYKWVAEQCRNLLPGKRRGRVVIVMGSPSDVDHCKKIESCLKELGVFVELRVASAHKGTETALRILQHYEGHNIPTVFIAVAGRSNGLGPVFSGNTVYPVINCPPVKADWGAQDIWSSMRLPSGLGCPTTISPEGAALAAAQALAMSDHIVWSRLRVKQLSNRISLLHADKKIATDTQ</sequence>
<comment type="caution">
    <text evidence="12">The sequence shown here is derived from an EMBL/GenBank/DDBJ whole genome shotgun (WGS) entry which is preliminary data.</text>
</comment>
<dbReference type="AlphaFoldDB" id="A0A7D9EAX3"/>
<dbReference type="InterPro" id="IPR028923">
    <property type="entry name" value="SAICAR_synt/ADE2_N"/>
</dbReference>
<evidence type="ECO:0000256" key="10">
    <source>
        <dbReference type="ARBA" id="ARBA00023239"/>
    </source>
</evidence>
<evidence type="ECO:0000256" key="9">
    <source>
        <dbReference type="ARBA" id="ARBA00022840"/>
    </source>
</evidence>
<reference evidence="12" key="1">
    <citation type="submission" date="2020-04" db="EMBL/GenBank/DDBJ databases">
        <authorList>
            <person name="Alioto T."/>
            <person name="Alioto T."/>
            <person name="Gomez Garrido J."/>
        </authorList>
    </citation>
    <scope>NUCLEOTIDE SEQUENCE</scope>
    <source>
        <strain evidence="12">A484AB</strain>
    </source>
</reference>
<name>A0A7D9EAX3_PARCT</name>
<dbReference type="GO" id="GO:0005829">
    <property type="term" value="C:cytosol"/>
    <property type="evidence" value="ECO:0007669"/>
    <property type="project" value="TreeGrafter"/>
</dbReference>
<keyword evidence="5" id="KW-0436">Ligase</keyword>
<evidence type="ECO:0000256" key="6">
    <source>
        <dbReference type="ARBA" id="ARBA00022741"/>
    </source>
</evidence>
<evidence type="ECO:0000256" key="7">
    <source>
        <dbReference type="ARBA" id="ARBA00022755"/>
    </source>
</evidence>
<dbReference type="Pfam" id="PF00731">
    <property type="entry name" value="AIRC"/>
    <property type="match status" value="1"/>
</dbReference>
<dbReference type="InterPro" id="IPR000031">
    <property type="entry name" value="PurE_dom"/>
</dbReference>
<dbReference type="GO" id="GO:0016831">
    <property type="term" value="F:carboxy-lyase activity"/>
    <property type="evidence" value="ECO:0007669"/>
    <property type="project" value="UniProtKB-KW"/>
</dbReference>